<comment type="similarity">
    <text evidence="2 8">Belongs to the major facilitator superfamily. Sugar transporter (TC 2.A.1.1) family.</text>
</comment>
<evidence type="ECO:0000313" key="14">
    <source>
        <dbReference type="EMBL" id="CAH0035233.1"/>
    </source>
</evidence>
<evidence type="ECO:0000256" key="7">
    <source>
        <dbReference type="ARBA" id="ARBA00026248"/>
    </source>
</evidence>
<feature type="domain" description="Major facilitator superfamily (MFS) profile" evidence="10">
    <location>
        <begin position="62"/>
        <end position="505"/>
    </location>
</feature>
<dbReference type="EMBL" id="CABFNQ020000754">
    <property type="protein sequence ID" value="CAH0035233.1"/>
    <property type="molecule type" value="Genomic_DNA"/>
</dbReference>
<evidence type="ECO:0000256" key="5">
    <source>
        <dbReference type="ARBA" id="ARBA00022989"/>
    </source>
</evidence>
<evidence type="ECO:0000259" key="10">
    <source>
        <dbReference type="PROSITE" id="PS50850"/>
    </source>
</evidence>
<dbReference type="PANTHER" id="PTHR48022">
    <property type="entry name" value="PLASTIDIC GLUCOSE TRANSPORTER 4"/>
    <property type="match status" value="1"/>
</dbReference>
<evidence type="ECO:0000256" key="9">
    <source>
        <dbReference type="SAM" id="Phobius"/>
    </source>
</evidence>
<evidence type="ECO:0000256" key="8">
    <source>
        <dbReference type="RuleBase" id="RU003346"/>
    </source>
</evidence>
<evidence type="ECO:0000313" key="13">
    <source>
        <dbReference type="EMBL" id="CAH0020073.1"/>
    </source>
</evidence>
<dbReference type="InterPro" id="IPR020846">
    <property type="entry name" value="MFS_dom"/>
</dbReference>
<feature type="transmembrane region" description="Helical" evidence="9">
    <location>
        <begin position="106"/>
        <end position="132"/>
    </location>
</feature>
<dbReference type="InterPro" id="IPR005829">
    <property type="entry name" value="Sugar_transporter_CS"/>
</dbReference>
<keyword evidence="15" id="KW-1185">Reference proteome</keyword>
<keyword evidence="4 9" id="KW-0812">Transmembrane</keyword>
<dbReference type="Proteomes" id="UP000696573">
    <property type="component" value="Unassembled WGS sequence"/>
</dbReference>
<dbReference type="InterPro" id="IPR005828">
    <property type="entry name" value="MFS_sugar_transport-like"/>
</dbReference>
<dbReference type="PROSITE" id="PS00217">
    <property type="entry name" value="SUGAR_TRANSPORT_2"/>
    <property type="match status" value="1"/>
</dbReference>
<evidence type="ECO:0000256" key="6">
    <source>
        <dbReference type="ARBA" id="ARBA00023136"/>
    </source>
</evidence>
<proteinExistence type="inferred from homology"/>
<comment type="caution">
    <text evidence="14">The sequence shown here is derived from an EMBL/GenBank/DDBJ whole genome shotgun (WGS) entry which is preliminary data.</text>
</comment>
<dbReference type="InterPro" id="IPR003663">
    <property type="entry name" value="Sugar/inositol_transpt"/>
</dbReference>
<dbReference type="InterPro" id="IPR050360">
    <property type="entry name" value="MFS_Sugar_Transporters"/>
</dbReference>
<keyword evidence="7" id="KW-0462">Maltose metabolism</keyword>
<sequence length="548" mass="60561">MATSMEAKHAEASVNDAVEHIREFNDDEVIKNLVKDARTASDAERKISLMEGLRTYRKAVAWSVALSSCIIMEGYDTLLIGSFFAMPSFNRKYGEPDGKGGYTLTAPWQIGLTAGVSLGSMAGVALGGWLAGKFGYKRIIALALSMITGFIFITFFAPNLIALQIGLILCGLPWGMFQSVTVAYAAEVCPTNLRGYLTNYTNLCWIIGQIIGAGVLKGMETLDNEWSFRIPFAVQWIWPIPILVAVCFAPESPWWLVRKGRIQEAERALNNLGTSGEWFNAKATVAMMIHTNKMEIENREGTRWLDAFKGVNLRRTEIVCGIWATHALCGQKLMSYSIYFYTKTGLDPSNAFSLSLGQFAIGFAASVLSWVLLARMGRRTIILASLSAQAVLLLTIGCLGIPDASDATSWSIGTLMLVFMFIYNLTVGPGTYTIAAEIPSTRMRQKTIALGINTGYVLGASYTNVIGLYMLNSAGWDWGAKAGFFWFVHCCLCLLWAFFRLPEPKGRTYAELDMLFEQRVPARKFKTAVVDPYATQPNEVQEIISKEE</sequence>
<dbReference type="PANTHER" id="PTHR48022:SF5">
    <property type="entry name" value="ALPHA-GLUCOSIDES PERMEASE MPH2-RELATED"/>
    <property type="match status" value="1"/>
</dbReference>
<evidence type="ECO:0000256" key="4">
    <source>
        <dbReference type="ARBA" id="ARBA00022692"/>
    </source>
</evidence>
<reference evidence="14" key="1">
    <citation type="submission" date="2021-10" db="EMBL/GenBank/DDBJ databases">
        <authorList>
            <person name="Piombo E."/>
        </authorList>
    </citation>
    <scope>NUCLEOTIDE SEQUENCE</scope>
</reference>
<dbReference type="EMBL" id="CABFNQ020000611">
    <property type="protein sequence ID" value="CAH0020073.1"/>
    <property type="molecule type" value="Genomic_DNA"/>
</dbReference>
<keyword evidence="5 9" id="KW-1133">Transmembrane helix</keyword>
<protein>
    <recommendedName>
        <fullName evidence="10">Major facilitator superfamily (MFS) profile domain-containing protein</fullName>
    </recommendedName>
</protein>
<feature type="transmembrane region" description="Helical" evidence="9">
    <location>
        <begin position="483"/>
        <end position="499"/>
    </location>
</feature>
<dbReference type="SUPFAM" id="SSF103473">
    <property type="entry name" value="MFS general substrate transporter"/>
    <property type="match status" value="1"/>
</dbReference>
<gene>
    <name evidence="14" type="ORF">CRHIZ90672A_00015408</name>
    <name evidence="11" type="ORF">CRHIZ90672A_00019057</name>
    <name evidence="13" type="ORF">CRHIZ90672A_00019062</name>
    <name evidence="12" type="ORF">CRHIZ90672A_00019068</name>
</gene>
<dbReference type="Gene3D" id="1.20.1250.20">
    <property type="entry name" value="MFS general substrate transporter like domains"/>
    <property type="match status" value="1"/>
</dbReference>
<dbReference type="InterPro" id="IPR036259">
    <property type="entry name" value="MFS_trans_sf"/>
</dbReference>
<feature type="transmembrane region" description="Helical" evidence="9">
    <location>
        <begin position="197"/>
        <end position="216"/>
    </location>
</feature>
<dbReference type="Pfam" id="PF00083">
    <property type="entry name" value="Sugar_tr"/>
    <property type="match status" value="1"/>
</dbReference>
<keyword evidence="3 8" id="KW-0813">Transport</keyword>
<dbReference type="AlphaFoldDB" id="A0A9N9YW28"/>
<dbReference type="GO" id="GO:0016020">
    <property type="term" value="C:membrane"/>
    <property type="evidence" value="ECO:0007669"/>
    <property type="project" value="UniProtKB-SubCell"/>
</dbReference>
<dbReference type="FunFam" id="1.20.1250.20:FF:000078">
    <property type="entry name" value="MFS maltose transporter, putative"/>
    <property type="match status" value="1"/>
</dbReference>
<organism evidence="14 15">
    <name type="scientific">Clonostachys rhizophaga</name>
    <dbReference type="NCBI Taxonomy" id="160324"/>
    <lineage>
        <taxon>Eukaryota</taxon>
        <taxon>Fungi</taxon>
        <taxon>Dikarya</taxon>
        <taxon>Ascomycota</taxon>
        <taxon>Pezizomycotina</taxon>
        <taxon>Sordariomycetes</taxon>
        <taxon>Hypocreomycetidae</taxon>
        <taxon>Hypocreales</taxon>
        <taxon>Bionectriaceae</taxon>
        <taxon>Clonostachys</taxon>
    </lineage>
</organism>
<evidence type="ECO:0000256" key="3">
    <source>
        <dbReference type="ARBA" id="ARBA00022448"/>
    </source>
</evidence>
<evidence type="ECO:0000313" key="15">
    <source>
        <dbReference type="Proteomes" id="UP000696573"/>
    </source>
</evidence>
<comment type="subcellular location">
    <subcellularLocation>
        <location evidence="1">Membrane</location>
        <topology evidence="1">Multi-pass membrane protein</topology>
    </subcellularLocation>
</comment>
<feature type="transmembrane region" description="Helical" evidence="9">
    <location>
        <begin position="59"/>
        <end position="86"/>
    </location>
</feature>
<accession>A0A9N9YW28</accession>
<feature type="transmembrane region" description="Helical" evidence="9">
    <location>
        <begin position="139"/>
        <end position="157"/>
    </location>
</feature>
<dbReference type="EMBL" id="CABFNQ020000610">
    <property type="protein sequence ID" value="CAH0020067.1"/>
    <property type="molecule type" value="Genomic_DNA"/>
</dbReference>
<feature type="transmembrane region" description="Helical" evidence="9">
    <location>
        <begin position="163"/>
        <end position="185"/>
    </location>
</feature>
<dbReference type="EMBL" id="CABFNQ020000609">
    <property type="protein sequence ID" value="CAH0020063.1"/>
    <property type="molecule type" value="Genomic_DNA"/>
</dbReference>
<feature type="transmembrane region" description="Helical" evidence="9">
    <location>
        <begin position="408"/>
        <end position="427"/>
    </location>
</feature>
<dbReference type="NCBIfam" id="TIGR00879">
    <property type="entry name" value="SP"/>
    <property type="match status" value="1"/>
</dbReference>
<dbReference type="OrthoDB" id="6612291at2759"/>
<dbReference type="GO" id="GO:0000023">
    <property type="term" value="P:maltose metabolic process"/>
    <property type="evidence" value="ECO:0007669"/>
    <property type="project" value="UniProtKB-KW"/>
</dbReference>
<feature type="transmembrane region" description="Helical" evidence="9">
    <location>
        <begin position="380"/>
        <end position="402"/>
    </location>
</feature>
<feature type="transmembrane region" description="Helical" evidence="9">
    <location>
        <begin position="351"/>
        <end position="373"/>
    </location>
</feature>
<keyword evidence="6 9" id="KW-0472">Membrane</keyword>
<evidence type="ECO:0000313" key="12">
    <source>
        <dbReference type="EMBL" id="CAH0020067.1"/>
    </source>
</evidence>
<evidence type="ECO:0000256" key="2">
    <source>
        <dbReference type="ARBA" id="ARBA00010992"/>
    </source>
</evidence>
<name>A0A9N9YW28_9HYPO</name>
<feature type="transmembrane region" description="Helical" evidence="9">
    <location>
        <begin position="318"/>
        <end position="339"/>
    </location>
</feature>
<feature type="transmembrane region" description="Helical" evidence="9">
    <location>
        <begin position="236"/>
        <end position="257"/>
    </location>
</feature>
<evidence type="ECO:0000313" key="11">
    <source>
        <dbReference type="EMBL" id="CAH0020063.1"/>
    </source>
</evidence>
<feature type="transmembrane region" description="Helical" evidence="9">
    <location>
        <begin position="448"/>
        <end position="471"/>
    </location>
</feature>
<dbReference type="PROSITE" id="PS50850">
    <property type="entry name" value="MFS"/>
    <property type="match status" value="1"/>
</dbReference>
<dbReference type="GO" id="GO:0005351">
    <property type="term" value="F:carbohydrate:proton symporter activity"/>
    <property type="evidence" value="ECO:0007669"/>
    <property type="project" value="TreeGrafter"/>
</dbReference>
<evidence type="ECO:0000256" key="1">
    <source>
        <dbReference type="ARBA" id="ARBA00004141"/>
    </source>
</evidence>